<feature type="compositionally biased region" description="Acidic residues" evidence="1">
    <location>
        <begin position="1"/>
        <end position="11"/>
    </location>
</feature>
<keyword evidence="3" id="KW-1185">Reference proteome</keyword>
<evidence type="ECO:0000313" key="3">
    <source>
        <dbReference type="Proteomes" id="UP000288052"/>
    </source>
</evidence>
<dbReference type="RefSeq" id="WP_126032673.1">
    <property type="nucleotide sequence ID" value="NZ_QXGI01000008.1"/>
</dbReference>
<feature type="compositionally biased region" description="Basic and acidic residues" evidence="1">
    <location>
        <begin position="161"/>
        <end position="175"/>
    </location>
</feature>
<dbReference type="EMBL" id="QXGI01000008">
    <property type="protein sequence ID" value="RSX46113.1"/>
    <property type="molecule type" value="Genomic_DNA"/>
</dbReference>
<feature type="region of interest" description="Disordered" evidence="1">
    <location>
        <begin position="135"/>
        <end position="175"/>
    </location>
</feature>
<evidence type="ECO:0000313" key="2">
    <source>
        <dbReference type="EMBL" id="RSX46113.1"/>
    </source>
</evidence>
<feature type="region of interest" description="Disordered" evidence="1">
    <location>
        <begin position="53"/>
        <end position="80"/>
    </location>
</feature>
<reference evidence="2 3" key="1">
    <citation type="submission" date="2018-09" db="EMBL/GenBank/DDBJ databases">
        <title>Characterization of the phylogenetic diversity of five novel species belonging to the genus Bifidobacterium.</title>
        <authorList>
            <person name="Lugli G.A."/>
            <person name="Duranti S."/>
            <person name="Milani C."/>
        </authorList>
    </citation>
    <scope>NUCLEOTIDE SEQUENCE [LARGE SCALE GENOMIC DNA]</scope>
    <source>
        <strain evidence="2 3">2020B</strain>
    </source>
</reference>
<name>A0A430F599_9BIFI</name>
<dbReference type="Proteomes" id="UP000288052">
    <property type="component" value="Unassembled WGS sequence"/>
</dbReference>
<sequence>MADNQNDDPEQDGTGTGAQPDPAASEPQEPQNPWGDDFDADKAWKLVQHLREENKDLKDKNRAYEDEKLSEREKADRDLAETKAELDRLRLAKTLAEIRAKHPSLSEEDMEFLGSGSPEELEAKAAKLAARLKPAAPDGPEHLNPLRRQPTGGIDPTGNGRPRDFIREALRAAQH</sequence>
<evidence type="ECO:0000256" key="1">
    <source>
        <dbReference type="SAM" id="MobiDB-lite"/>
    </source>
</evidence>
<accession>A0A430F599</accession>
<proteinExistence type="predicted"/>
<dbReference type="OrthoDB" id="3233166at2"/>
<gene>
    <name evidence="2" type="ORF">D2E22_1685</name>
</gene>
<dbReference type="AlphaFoldDB" id="A0A430F599"/>
<comment type="caution">
    <text evidence="2">The sequence shown here is derived from an EMBL/GenBank/DDBJ whole genome shotgun (WGS) entry which is preliminary data.</text>
</comment>
<organism evidence="2 3">
    <name type="scientific">Bifidobacterium castoris</name>
    <dbReference type="NCBI Taxonomy" id="2306972"/>
    <lineage>
        <taxon>Bacteria</taxon>
        <taxon>Bacillati</taxon>
        <taxon>Actinomycetota</taxon>
        <taxon>Actinomycetes</taxon>
        <taxon>Bifidobacteriales</taxon>
        <taxon>Bifidobacteriaceae</taxon>
        <taxon>Bifidobacterium</taxon>
    </lineage>
</organism>
<evidence type="ECO:0008006" key="4">
    <source>
        <dbReference type="Google" id="ProtNLM"/>
    </source>
</evidence>
<protein>
    <recommendedName>
        <fullName evidence="4">Scaffolding protein</fullName>
    </recommendedName>
</protein>
<feature type="region of interest" description="Disordered" evidence="1">
    <location>
        <begin position="1"/>
        <end position="41"/>
    </location>
</feature>